<protein>
    <submittedName>
        <fullName evidence="2">Uncharacterized protein</fullName>
    </submittedName>
</protein>
<dbReference type="Pfam" id="PF23789">
    <property type="entry name" value="Pre_tape_measure"/>
    <property type="match status" value="1"/>
</dbReference>
<reference evidence="2 3" key="2">
    <citation type="submission" date="2019-01" db="EMBL/GenBank/DDBJ databases">
        <authorList>
            <person name="Li Y."/>
        </authorList>
    </citation>
    <scope>NUCLEOTIDE SEQUENCE [LARGE SCALE GENOMIC DNA]</scope>
    <source>
        <strain evidence="2 3">2D-5</strain>
    </source>
</reference>
<evidence type="ECO:0000313" key="3">
    <source>
        <dbReference type="Proteomes" id="UP000285710"/>
    </source>
</evidence>
<feature type="region of interest" description="Disordered" evidence="1">
    <location>
        <begin position="119"/>
        <end position="140"/>
    </location>
</feature>
<dbReference type="Proteomes" id="UP000285710">
    <property type="component" value="Unassembled WGS sequence"/>
</dbReference>
<gene>
    <name evidence="2" type="ORF">D2T33_05355</name>
</gene>
<sequence length="224" mass="25286">MRPEDHRTFYKPLTDLRGRQIARLRGLTASDVDWLWQAHEDAVERVYEEWSKAPDTGAPGLLMSATQHARDLVLDIITTASDGQDWELERRAVSKLPSATRDLALSQILSMTFGSEGGLGDTIRRREASEEDEKPQRTPVGTRAARFVMTIRKAVSLLFQHGHPHAARQPLGRIFMEAEIVEQRTKRAQANDAVLMQKTVGSLIDEKIGKDFSKWIREIAENGD</sequence>
<comment type="caution">
    <text evidence="2">The sequence shown here is derived from an EMBL/GenBank/DDBJ whole genome shotgun (WGS) entry which is preliminary data.</text>
</comment>
<name>A0A443J0B0_9RHOB</name>
<dbReference type="AlphaFoldDB" id="A0A443J0B0"/>
<dbReference type="RefSeq" id="WP_128269109.1">
    <property type="nucleotide sequence ID" value="NZ_SAUW01000004.1"/>
</dbReference>
<accession>A0A443J0B0</accession>
<proteinExistence type="predicted"/>
<organism evidence="2 3">
    <name type="scientific">Paenirhodobacter populi</name>
    <dbReference type="NCBI Taxonomy" id="2306993"/>
    <lineage>
        <taxon>Bacteria</taxon>
        <taxon>Pseudomonadati</taxon>
        <taxon>Pseudomonadota</taxon>
        <taxon>Alphaproteobacteria</taxon>
        <taxon>Rhodobacterales</taxon>
        <taxon>Rhodobacter group</taxon>
        <taxon>Paenirhodobacter</taxon>
    </lineage>
</organism>
<keyword evidence="3" id="KW-1185">Reference proteome</keyword>
<dbReference type="InterPro" id="IPR057378">
    <property type="entry name" value="Pre_tape_measure"/>
</dbReference>
<evidence type="ECO:0000313" key="2">
    <source>
        <dbReference type="EMBL" id="RWR13826.1"/>
    </source>
</evidence>
<reference evidence="2 3" key="1">
    <citation type="submission" date="2019-01" db="EMBL/GenBank/DDBJ databases">
        <title>Sinorhodobacter populi sp. nov. isolated from the symptomatic bark tissue of Populus euramericana canker.</title>
        <authorList>
            <person name="Xu G."/>
        </authorList>
    </citation>
    <scope>NUCLEOTIDE SEQUENCE [LARGE SCALE GENOMIC DNA]</scope>
    <source>
        <strain evidence="2 3">2D-5</strain>
    </source>
</reference>
<evidence type="ECO:0000256" key="1">
    <source>
        <dbReference type="SAM" id="MobiDB-lite"/>
    </source>
</evidence>
<dbReference type="EMBL" id="SAUW01000004">
    <property type="protein sequence ID" value="RWR13826.1"/>
    <property type="molecule type" value="Genomic_DNA"/>
</dbReference>